<evidence type="ECO:0000313" key="2">
    <source>
        <dbReference type="Proteomes" id="UP000012589"/>
    </source>
</evidence>
<sequence length="112" mass="13152">MVIDTWENGQYKEIWVYSEETDDDERAMCGLINGDWGWLNYYNEECDAGLSSRNPNYTGTDDETMNFIINGELDPYPLSCVLPAEQVMKALEYFEKYHKLPTFITWHDDNFA</sequence>
<keyword evidence="2" id="KW-1185">Reference proteome</keyword>
<gene>
    <name evidence="1" type="ORF">C823_06280</name>
</gene>
<dbReference type="Pfam" id="PF14430">
    <property type="entry name" value="Imm1"/>
    <property type="match status" value="1"/>
</dbReference>
<dbReference type="EMBL" id="AQFT01000243">
    <property type="protein sequence ID" value="EMZ16186.1"/>
    <property type="molecule type" value="Genomic_DNA"/>
</dbReference>
<protein>
    <recommendedName>
        <fullName evidence="3">Immunity protein Imm1</fullName>
    </recommendedName>
</protein>
<accession>N1ZK00</accession>
<dbReference type="eggNOG" id="ENOG5033TUS">
    <property type="taxonomic scope" value="Bacteria"/>
</dbReference>
<dbReference type="STRING" id="1235802.C823_06280"/>
<reference evidence="1 2" key="1">
    <citation type="journal article" date="2014" name="Genome Announc.">
        <title>Draft genome sequences of the altered schaedler flora, a defined bacterial community from gnotobiotic mice.</title>
        <authorList>
            <person name="Wannemuehler M.J."/>
            <person name="Overstreet A.M."/>
            <person name="Ward D.V."/>
            <person name="Phillips G.J."/>
        </authorList>
    </citation>
    <scope>NUCLEOTIDE SEQUENCE [LARGE SCALE GENOMIC DNA]</scope>
    <source>
        <strain evidence="1 2">ASF492</strain>
    </source>
</reference>
<evidence type="ECO:0000313" key="1">
    <source>
        <dbReference type="EMBL" id="EMZ16186.1"/>
    </source>
</evidence>
<evidence type="ECO:0008006" key="3">
    <source>
        <dbReference type="Google" id="ProtNLM"/>
    </source>
</evidence>
<organism evidence="1 2">
    <name type="scientific">Eubacterium plexicaudatum ASF492</name>
    <dbReference type="NCBI Taxonomy" id="1235802"/>
    <lineage>
        <taxon>Bacteria</taxon>
        <taxon>Bacillati</taxon>
        <taxon>Bacillota</taxon>
        <taxon>Clostridia</taxon>
        <taxon>Eubacteriales</taxon>
        <taxon>Eubacteriaceae</taxon>
        <taxon>Eubacterium</taxon>
    </lineage>
</organism>
<name>N1ZK00_9FIRM</name>
<dbReference type="OrthoDB" id="2081738at2"/>
<comment type="caution">
    <text evidence="1">The sequence shown here is derived from an EMBL/GenBank/DDBJ whole genome shotgun (WGS) entry which is preliminary data.</text>
</comment>
<proteinExistence type="predicted"/>
<dbReference type="HOGENOM" id="CLU_2035982_0_0_9"/>
<dbReference type="AlphaFoldDB" id="N1ZK00"/>
<dbReference type="InterPro" id="IPR025680">
    <property type="entry name" value="DddI"/>
</dbReference>
<dbReference type="Proteomes" id="UP000012589">
    <property type="component" value="Unassembled WGS sequence"/>
</dbReference>